<dbReference type="EMBL" id="JABXXO010000004">
    <property type="protein sequence ID" value="KAF7778803.1"/>
    <property type="molecule type" value="Genomic_DNA"/>
</dbReference>
<dbReference type="PRINTS" id="PR02012">
    <property type="entry name" value="RCMTNOP2"/>
</dbReference>
<dbReference type="InterPro" id="IPR023273">
    <property type="entry name" value="RCMT_NOP2"/>
</dbReference>
<dbReference type="GO" id="GO:0000470">
    <property type="term" value="P:maturation of LSU-rRNA"/>
    <property type="evidence" value="ECO:0007669"/>
    <property type="project" value="TreeGrafter"/>
</dbReference>
<evidence type="ECO:0000259" key="12">
    <source>
        <dbReference type="PROSITE" id="PS51686"/>
    </source>
</evidence>
<protein>
    <recommendedName>
        <fullName evidence="9">Nucleolar protein 2</fullName>
    </recommendedName>
</protein>
<keyword evidence="4 10" id="KW-0489">Methyltransferase</keyword>
<dbReference type="PROSITE" id="PS51686">
    <property type="entry name" value="SAM_MT_RSMB_NOP"/>
    <property type="match status" value="1"/>
</dbReference>
<evidence type="ECO:0000256" key="11">
    <source>
        <dbReference type="SAM" id="MobiDB-lite"/>
    </source>
</evidence>
<dbReference type="PRINTS" id="PR02008">
    <property type="entry name" value="RCMTFAMILY"/>
</dbReference>
<dbReference type="PANTHER" id="PTHR22807:SF30">
    <property type="entry name" value="28S RRNA (CYTOSINE(4447)-C(5))-METHYLTRANSFERASE-RELATED"/>
    <property type="match status" value="1"/>
</dbReference>
<dbReference type="AlphaFoldDB" id="A0A8H7F6Q7"/>
<gene>
    <name evidence="13" type="ORF">Agabi119p4_3148</name>
</gene>
<keyword evidence="6 10" id="KW-0949">S-adenosyl-L-methionine</keyword>
<dbReference type="Gene3D" id="3.30.70.1170">
    <property type="entry name" value="Sun protein, domain 3"/>
    <property type="match status" value="1"/>
</dbReference>
<keyword evidence="3" id="KW-0690">Ribosome biogenesis</keyword>
<feature type="region of interest" description="Disordered" evidence="11">
    <location>
        <begin position="1"/>
        <end position="191"/>
    </location>
</feature>
<dbReference type="GO" id="GO:0009383">
    <property type="term" value="F:rRNA (cytosine-C5-)-methyltransferase activity"/>
    <property type="evidence" value="ECO:0007669"/>
    <property type="project" value="TreeGrafter"/>
</dbReference>
<comment type="subcellular location">
    <subcellularLocation>
        <location evidence="1">Nucleus</location>
        <location evidence="1">Nucleolus</location>
    </subcellularLocation>
</comment>
<sequence>MGRRAKNKQGAPQPLQEESSSIIRSNGKRKASNEGTGTNQPRKKLKDASNKTIVSPRSKPVAPNGKGRPQKNKNETKSRKKEQSLEDEDEDGDGWEDVEHEGNEVDLKAQARSLFDSSDDEMVQGDLDSDDEPEDDEPLRGAPQEFDFDSDEDDGAGPILSTARISKQARPATIVPSNSDEDSSDSDEGGKITMANIEARSRALDEAAAAGAEIDAQELRQAALEASDDDIDMEEEDIDGELRLPTVTEREEEKNKGGPDVHTVQQRMKHCVRVLGNFKKRAEKGRLRHEYTEQLISDIASYYGYNEFLAEKLFQLFSVAEAIEFFEANEVPRPVTIRTNTLRTRRRDLAQALINRGVNLEPIGKWTNVGLQIFESSVPVGATPEYLAGHYMLQAASSFLPVIALSPQPNERVLDMASAPGGKATHIAALLQNTGVVFANDANKARTKSLTANVHRLGCKNVVVCSYDGREFPKVMGGFDRVLLDAPCSGSGVISKDSSVKVNKSERDFTLLSHLQKQLILCAIDSVSPESKTGGYLVYSTCSVTVDENEAVVDYALRKRPNVTLVDTGLPFGREGFTKYRGKVFNPSIGLTRRFYPHAHNMDGFFVAKFKIGKRSKSKTISEVNDVQMTVASAESGDEIGFDPNEDKVYIEKAKRRQMKAKGLRPPPREKE</sequence>
<evidence type="ECO:0000313" key="13">
    <source>
        <dbReference type="EMBL" id="KAF7778803.1"/>
    </source>
</evidence>
<evidence type="ECO:0000256" key="9">
    <source>
        <dbReference type="ARBA" id="ARBA00082314"/>
    </source>
</evidence>
<dbReference type="InterPro" id="IPR011023">
    <property type="entry name" value="Nop2p"/>
</dbReference>
<keyword evidence="5 10" id="KW-0808">Transferase</keyword>
<dbReference type="GO" id="GO:0005730">
    <property type="term" value="C:nucleolus"/>
    <property type="evidence" value="ECO:0007669"/>
    <property type="project" value="UniProtKB-SubCell"/>
</dbReference>
<feature type="binding site" evidence="10">
    <location>
        <position position="485"/>
    </location>
    <ligand>
        <name>S-adenosyl-L-methionine</name>
        <dbReference type="ChEBI" id="CHEBI:59789"/>
    </ligand>
</feature>
<feature type="compositionally biased region" description="Basic and acidic residues" evidence="11">
    <location>
        <begin position="72"/>
        <end position="84"/>
    </location>
</feature>
<feature type="binding site" evidence="10">
    <location>
        <position position="441"/>
    </location>
    <ligand>
        <name>S-adenosyl-L-methionine</name>
        <dbReference type="ChEBI" id="CHEBI:59789"/>
    </ligand>
</feature>
<dbReference type="Proteomes" id="UP000629468">
    <property type="component" value="Unassembled WGS sequence"/>
</dbReference>
<evidence type="ECO:0000256" key="5">
    <source>
        <dbReference type="ARBA" id="ARBA00022679"/>
    </source>
</evidence>
<evidence type="ECO:0000256" key="4">
    <source>
        <dbReference type="ARBA" id="ARBA00022603"/>
    </source>
</evidence>
<feature type="domain" description="SAM-dependent MTase RsmB/NOP-type" evidence="12">
    <location>
        <begin position="325"/>
        <end position="613"/>
    </location>
</feature>
<feature type="compositionally biased region" description="Acidic residues" evidence="11">
    <location>
        <begin position="117"/>
        <end position="137"/>
    </location>
</feature>
<organism evidence="13 14">
    <name type="scientific">Agaricus bisporus var. burnettii</name>
    <dbReference type="NCBI Taxonomy" id="192524"/>
    <lineage>
        <taxon>Eukaryota</taxon>
        <taxon>Fungi</taxon>
        <taxon>Dikarya</taxon>
        <taxon>Basidiomycota</taxon>
        <taxon>Agaricomycotina</taxon>
        <taxon>Agaricomycetes</taxon>
        <taxon>Agaricomycetidae</taxon>
        <taxon>Agaricales</taxon>
        <taxon>Agaricineae</taxon>
        <taxon>Agaricaceae</taxon>
        <taxon>Agaricus</taxon>
    </lineage>
</organism>
<evidence type="ECO:0000313" key="14">
    <source>
        <dbReference type="Proteomes" id="UP000629468"/>
    </source>
</evidence>
<evidence type="ECO:0000256" key="7">
    <source>
        <dbReference type="ARBA" id="ARBA00022884"/>
    </source>
</evidence>
<evidence type="ECO:0000256" key="3">
    <source>
        <dbReference type="ARBA" id="ARBA00022517"/>
    </source>
</evidence>
<dbReference type="CDD" id="cd21393">
    <property type="entry name" value="sm_acid_XPC-like"/>
    <property type="match status" value="1"/>
</dbReference>
<dbReference type="GO" id="GO:0070475">
    <property type="term" value="P:rRNA base methylation"/>
    <property type="evidence" value="ECO:0007669"/>
    <property type="project" value="TreeGrafter"/>
</dbReference>
<feature type="active site" description="Nucleophile" evidence="10">
    <location>
        <position position="542"/>
    </location>
</feature>
<evidence type="ECO:0000256" key="8">
    <source>
        <dbReference type="ARBA" id="ARBA00023242"/>
    </source>
</evidence>
<dbReference type="InterPro" id="IPR001678">
    <property type="entry name" value="MeTrfase_RsmB-F_NOP2_dom"/>
</dbReference>
<feature type="binding site" evidence="10">
    <location>
        <position position="468"/>
    </location>
    <ligand>
        <name>S-adenosyl-L-methionine</name>
        <dbReference type="ChEBI" id="CHEBI:59789"/>
    </ligand>
</feature>
<dbReference type="SUPFAM" id="SSF53335">
    <property type="entry name" value="S-adenosyl-L-methionine-dependent methyltransferases"/>
    <property type="match status" value="1"/>
</dbReference>
<keyword evidence="7 10" id="KW-0694">RNA-binding</keyword>
<reference evidence="13 14" key="1">
    <citation type="journal article" name="Sci. Rep.">
        <title>Telomere-to-telomere assembled and centromere annotated genomes of the two main subspecies of the button mushroom Agaricus bisporus reveal especially polymorphic chromosome ends.</title>
        <authorList>
            <person name="Sonnenberg A.S.M."/>
            <person name="Sedaghat-Telgerd N."/>
            <person name="Lavrijssen B."/>
            <person name="Ohm R.A."/>
            <person name="Hendrickx P.M."/>
            <person name="Scholtmeijer K."/>
            <person name="Baars J.J.P."/>
            <person name="van Peer A."/>
        </authorList>
    </citation>
    <scope>NUCLEOTIDE SEQUENCE [LARGE SCALE GENOMIC DNA]</scope>
    <source>
        <strain evidence="13 14">H119_p4</strain>
    </source>
</reference>
<dbReference type="Pfam" id="PF01189">
    <property type="entry name" value="Methyltr_RsmB-F"/>
    <property type="match status" value="1"/>
</dbReference>
<accession>A0A8H7F6Q7</accession>
<dbReference type="PROSITE" id="PS01153">
    <property type="entry name" value="NOL1_NOP2_SUN"/>
    <property type="match status" value="1"/>
</dbReference>
<comment type="similarity">
    <text evidence="2 10">Belongs to the class I-like SAM-binding methyltransferase superfamily. RsmB/NOP family.</text>
</comment>
<keyword evidence="8" id="KW-0539">Nucleus</keyword>
<dbReference type="InterPro" id="IPR023267">
    <property type="entry name" value="RCMT"/>
</dbReference>
<feature type="compositionally biased region" description="Acidic residues" evidence="11">
    <location>
        <begin position="146"/>
        <end position="155"/>
    </location>
</feature>
<evidence type="ECO:0000256" key="6">
    <source>
        <dbReference type="ARBA" id="ARBA00022691"/>
    </source>
</evidence>
<evidence type="ECO:0000256" key="10">
    <source>
        <dbReference type="PROSITE-ProRule" id="PRU01023"/>
    </source>
</evidence>
<dbReference type="Gene3D" id="3.40.50.150">
    <property type="entry name" value="Vaccinia Virus protein VP39"/>
    <property type="match status" value="1"/>
</dbReference>
<evidence type="ECO:0000256" key="1">
    <source>
        <dbReference type="ARBA" id="ARBA00004604"/>
    </source>
</evidence>
<feature type="compositionally biased region" description="Acidic residues" evidence="11">
    <location>
        <begin position="85"/>
        <end position="99"/>
    </location>
</feature>
<proteinExistence type="inferred from homology"/>
<dbReference type="InterPro" id="IPR018314">
    <property type="entry name" value="RsmB/NOL1/NOP2-like_CS"/>
</dbReference>
<dbReference type="GO" id="GO:0003723">
    <property type="term" value="F:RNA binding"/>
    <property type="evidence" value="ECO:0007669"/>
    <property type="project" value="UniProtKB-UniRule"/>
</dbReference>
<dbReference type="InterPro" id="IPR049560">
    <property type="entry name" value="MeTrfase_RsmB-F_NOP2_cat"/>
</dbReference>
<evidence type="ECO:0000256" key="2">
    <source>
        <dbReference type="ARBA" id="ARBA00007494"/>
    </source>
</evidence>
<dbReference type="PANTHER" id="PTHR22807">
    <property type="entry name" value="NOP2 YEAST -RELATED NOL1/NOP2/FMU SUN DOMAIN-CONTAINING"/>
    <property type="match status" value="1"/>
</dbReference>
<name>A0A8H7F6Q7_AGABI</name>
<feature type="compositionally biased region" description="Basic and acidic residues" evidence="11">
    <location>
        <begin position="100"/>
        <end position="109"/>
    </location>
</feature>
<feature type="binding site" evidence="10">
    <location>
        <begin position="417"/>
        <end position="423"/>
    </location>
    <ligand>
        <name>S-adenosyl-L-methionine</name>
        <dbReference type="ChEBI" id="CHEBI:59789"/>
    </ligand>
</feature>
<dbReference type="InterPro" id="IPR029063">
    <property type="entry name" value="SAM-dependent_MTases_sf"/>
</dbReference>
<dbReference type="NCBIfam" id="TIGR00446">
    <property type="entry name" value="nop2p"/>
    <property type="match status" value="1"/>
</dbReference>
<dbReference type="FunFam" id="3.30.70.1170:FF:000001">
    <property type="entry name" value="Ribosomal RNA methyltransferase Nop2"/>
    <property type="match status" value="1"/>
</dbReference>
<comment type="caution">
    <text evidence="13">The sequence shown here is derived from an EMBL/GenBank/DDBJ whole genome shotgun (WGS) entry which is preliminary data.</text>
</comment>